<organism evidence="5 6">
    <name type="scientific">Faecalibacterium taiwanense</name>
    <dbReference type="NCBI Taxonomy" id="3030638"/>
    <lineage>
        <taxon>Bacteria</taxon>
        <taxon>Bacillati</taxon>
        <taxon>Bacillota</taxon>
        <taxon>Clostridia</taxon>
        <taxon>Eubacteriales</taxon>
        <taxon>Oscillospiraceae</taxon>
        <taxon>Faecalibacterium</taxon>
    </lineage>
</organism>
<feature type="region of interest" description="Disordered" evidence="1">
    <location>
        <begin position="484"/>
        <end position="627"/>
    </location>
</feature>
<name>A0AB35XXE9_9FIRM</name>
<feature type="domain" description="SGNH hydrolase-type esterase" evidence="3">
    <location>
        <begin position="95"/>
        <end position="262"/>
    </location>
</feature>
<comment type="caution">
    <text evidence="5">The sequence shown here is derived from an EMBL/GenBank/DDBJ whole genome shotgun (WGS) entry which is preliminary data.</text>
</comment>
<dbReference type="InterPro" id="IPR036514">
    <property type="entry name" value="SGNH_hydro_sf"/>
</dbReference>
<reference evidence="5 6" key="1">
    <citation type="submission" date="2024-03" db="EMBL/GenBank/DDBJ databases">
        <authorList>
            <person name="Plomp N."/>
            <person name="Harmsen H.J."/>
        </authorList>
    </citation>
    <scope>NUCLEOTIDE SEQUENCE [LARGE SCALE GENOMIC DNA]</scope>
    <source>
        <strain evidence="5 6">HTF-76H</strain>
    </source>
</reference>
<evidence type="ECO:0000259" key="3">
    <source>
        <dbReference type="Pfam" id="PF13472"/>
    </source>
</evidence>
<dbReference type="Pfam" id="PF13472">
    <property type="entry name" value="Lipase_GDSL_2"/>
    <property type="match status" value="1"/>
</dbReference>
<accession>A0AB35XXE9</accession>
<feature type="domain" description="Bacterial repeat" evidence="4">
    <location>
        <begin position="340"/>
        <end position="397"/>
    </location>
</feature>
<evidence type="ECO:0000256" key="2">
    <source>
        <dbReference type="SAM" id="Phobius"/>
    </source>
</evidence>
<gene>
    <name evidence="5" type="ORF">WF787_02935</name>
</gene>
<feature type="compositionally biased region" description="Low complexity" evidence="1">
    <location>
        <begin position="305"/>
        <end position="314"/>
    </location>
</feature>
<feature type="region of interest" description="Disordered" evidence="1">
    <location>
        <begin position="277"/>
        <end position="314"/>
    </location>
</feature>
<feature type="transmembrane region" description="Helical" evidence="2">
    <location>
        <begin position="20"/>
        <end position="40"/>
    </location>
</feature>
<protein>
    <submittedName>
        <fullName evidence="5">SGNH/GDSL hydrolase family protein</fullName>
    </submittedName>
</protein>
<dbReference type="Gene3D" id="3.40.50.1110">
    <property type="entry name" value="SGNH hydrolase"/>
    <property type="match status" value="1"/>
</dbReference>
<keyword evidence="2" id="KW-1133">Transmembrane helix</keyword>
<keyword evidence="2" id="KW-0812">Transmembrane</keyword>
<dbReference type="GO" id="GO:0004622">
    <property type="term" value="F:phosphatidylcholine lysophospholipase activity"/>
    <property type="evidence" value="ECO:0007669"/>
    <property type="project" value="TreeGrafter"/>
</dbReference>
<evidence type="ECO:0000313" key="5">
    <source>
        <dbReference type="EMBL" id="MEJ3690182.1"/>
    </source>
</evidence>
<keyword evidence="2" id="KW-0472">Membrane</keyword>
<evidence type="ECO:0000259" key="4">
    <source>
        <dbReference type="Pfam" id="PF18998"/>
    </source>
</evidence>
<proteinExistence type="predicted"/>
<dbReference type="EMBL" id="JBBFKC010000002">
    <property type="protein sequence ID" value="MEJ3690182.1"/>
    <property type="molecule type" value="Genomic_DNA"/>
</dbReference>
<dbReference type="SUPFAM" id="SSF52266">
    <property type="entry name" value="SGNH hydrolase"/>
    <property type="match status" value="1"/>
</dbReference>
<dbReference type="Pfam" id="PF18998">
    <property type="entry name" value="Flg_new_2"/>
    <property type="match status" value="1"/>
</dbReference>
<dbReference type="PANTHER" id="PTHR30383:SF5">
    <property type="entry name" value="SGNH HYDROLASE-TYPE ESTERASE DOMAIN-CONTAINING PROTEIN"/>
    <property type="match status" value="1"/>
</dbReference>
<evidence type="ECO:0000313" key="6">
    <source>
        <dbReference type="Proteomes" id="UP001379600"/>
    </source>
</evidence>
<dbReference type="AlphaFoldDB" id="A0AB35XXE9"/>
<dbReference type="InterPro" id="IPR051532">
    <property type="entry name" value="Ester_Hydrolysis_Enzymes"/>
</dbReference>
<keyword evidence="5" id="KW-0378">Hydrolase</keyword>
<sequence length="627" mass="64637">MRNTRPEKQSLTPMQKQAVLVCSVCALAAILTIAITMTLLKRGKTPAAPGEQPSSEVLVPGEEDISDHYQISETSAALLPETADAGESYQKETLFLGDSNTVRLYANGLISLQQFCAKEGIGTHAALNEGIVTFKKDSNTYTIAQAVAKMKPRRVVIMLGTNDTGMSVDEFIKNYTALVQAIQESYPYTDIIVNTVPPVPANHANYPHMDQTKIDDFNMALLSMCEQMGLKFLNSAEALKDANGYGREDYYQTGDIHLKPVGLKAMLSYLRTHAYQTDDRRPDTANIPTRAEYTPNPSSAVTAPSSSEAAGSSEGQGVLYQASYRVDKTGGTLSSGSDSGKTSLSYEVTSAAQSISVTAVPQDGYVFVKWSDGVTQKTRTDTNFKQNVDVTAVFAAASVHISSTGKAVLGDSYTFTAKLGGKHLTADSIRWYANGVEVPQAAGKTTVKVEIDPSMLNATFKVYAVASYNGCTVTSNVLNVTVSGVSSGSSSHSSGSSGSTSGSSSSGSTSSSGASSGTTSGASSGATSTSGSSSHSSSDSSSHSSSSSESTASPAGSASASNGTASSSHSTSTSSSHAGSGESSSASHSSSSSESSSASSGSSHAASESNASKEAANEQSASTDSAS</sequence>
<dbReference type="RefSeq" id="WP_337678767.1">
    <property type="nucleotide sequence ID" value="NZ_JBBFKB010000077.1"/>
</dbReference>
<dbReference type="PANTHER" id="PTHR30383">
    <property type="entry name" value="THIOESTERASE 1/PROTEASE 1/LYSOPHOSPHOLIPASE L1"/>
    <property type="match status" value="1"/>
</dbReference>
<dbReference type="Proteomes" id="UP001379600">
    <property type="component" value="Unassembled WGS sequence"/>
</dbReference>
<keyword evidence="6" id="KW-1185">Reference proteome</keyword>
<feature type="compositionally biased region" description="Polar residues" evidence="1">
    <location>
        <begin position="295"/>
        <end position="304"/>
    </location>
</feature>
<dbReference type="InterPro" id="IPR044060">
    <property type="entry name" value="Bacterial_rp_domain"/>
</dbReference>
<evidence type="ECO:0000256" key="1">
    <source>
        <dbReference type="SAM" id="MobiDB-lite"/>
    </source>
</evidence>
<dbReference type="InterPro" id="IPR013830">
    <property type="entry name" value="SGNH_hydro"/>
</dbReference>